<dbReference type="Proteomes" id="UP000321055">
    <property type="component" value="Unassembled WGS sequence"/>
</dbReference>
<evidence type="ECO:0000313" key="3">
    <source>
        <dbReference type="Proteomes" id="UP000321055"/>
    </source>
</evidence>
<accession>A0A5C7W1Z6</accession>
<organism evidence="2 3">
    <name type="scientific">Nitrosomonas oligotropha</name>
    <dbReference type="NCBI Taxonomy" id="42354"/>
    <lineage>
        <taxon>Bacteria</taxon>
        <taxon>Pseudomonadati</taxon>
        <taxon>Pseudomonadota</taxon>
        <taxon>Betaproteobacteria</taxon>
        <taxon>Nitrosomonadales</taxon>
        <taxon>Nitrosomonadaceae</taxon>
        <taxon>Nitrosomonas</taxon>
    </lineage>
</organism>
<sequence length="152" mass="16138">MRYKFFRKVAAIVFRIAMLGYVNVSVADDAGATMDPNGTVATFTGYALVTCFDDGNGPADNLTASVKDTSLPQENLLVNLQIIKGNRAISTTDPVSGDGSFSPEVRVHGGNGVYLLLVNKTSAGARSFLVSYHCITESGAHTGTDIVVQQFE</sequence>
<evidence type="ECO:0000313" key="2">
    <source>
        <dbReference type="EMBL" id="TXI30464.1"/>
    </source>
</evidence>
<keyword evidence="1" id="KW-0732">Signal</keyword>
<dbReference type="AlphaFoldDB" id="A0A5C7W1Z6"/>
<comment type="caution">
    <text evidence="2">The sequence shown here is derived from an EMBL/GenBank/DDBJ whole genome shotgun (WGS) entry which is preliminary data.</text>
</comment>
<name>A0A5C7W1Z6_9PROT</name>
<gene>
    <name evidence="2" type="ORF">E6Q60_01655</name>
</gene>
<proteinExistence type="predicted"/>
<protein>
    <submittedName>
        <fullName evidence="2">Uncharacterized protein</fullName>
    </submittedName>
</protein>
<feature type="signal peptide" evidence="1">
    <location>
        <begin position="1"/>
        <end position="27"/>
    </location>
</feature>
<feature type="chain" id="PRO_5022744324" evidence="1">
    <location>
        <begin position="28"/>
        <end position="152"/>
    </location>
</feature>
<evidence type="ECO:0000256" key="1">
    <source>
        <dbReference type="SAM" id="SignalP"/>
    </source>
</evidence>
<reference evidence="2 3" key="1">
    <citation type="submission" date="2018-09" db="EMBL/GenBank/DDBJ databases">
        <title>Metagenome Assembled Genomes from an Advanced Water Purification Facility.</title>
        <authorList>
            <person name="Stamps B.W."/>
            <person name="Spear J.R."/>
        </authorList>
    </citation>
    <scope>NUCLEOTIDE SEQUENCE [LARGE SCALE GENOMIC DNA]</scope>
    <source>
        <strain evidence="2">Bin_54_1</strain>
    </source>
</reference>
<dbReference type="EMBL" id="SSFX01000014">
    <property type="protein sequence ID" value="TXI30464.1"/>
    <property type="molecule type" value="Genomic_DNA"/>
</dbReference>